<sequence length="304" mass="34379">MKKLISLLSILLLSYSAIFAQSNSDGSFALKKENGHYYFETQINDKVPAKMMLESGIFVMVMDSIYAFENKEAFNLDYVRTQGSEKMNLGGKVYDITHKAKGKVQLGNNMEYSGEIFILSDYNTYSGMAIPIQNICNTEDGSRIIKLDMEKLELQSMSRKQFKSEAEDYTATAVNYDSYMGMPAVKTHLDFEKNGKSYSLPGNYLLDLGNASFVFLMKQSQAVQDFLHDNRDMELKKAYNKKGMLVAEAIVTEKASLCNRVFEKQVIAITSSLPKFTVEGSVGLKFFEGAVSVFDFDKRKFYTK</sequence>
<name>A0A6L3ILT3_9BACT</name>
<evidence type="ECO:0000313" key="2">
    <source>
        <dbReference type="EMBL" id="KAA5314427.1"/>
    </source>
</evidence>
<dbReference type="Proteomes" id="UP000481700">
    <property type="component" value="Unassembled WGS sequence"/>
</dbReference>
<accession>A0A6L3ILT3</accession>
<feature type="signal peptide" evidence="1">
    <location>
        <begin position="1"/>
        <end position="20"/>
    </location>
</feature>
<dbReference type="AlphaFoldDB" id="A0A6L3ILT3"/>
<evidence type="ECO:0000313" key="3">
    <source>
        <dbReference type="Proteomes" id="UP000481700"/>
    </source>
</evidence>
<dbReference type="EMBL" id="VVZV01000035">
    <property type="protein sequence ID" value="KAA5314427.1"/>
    <property type="molecule type" value="Genomic_DNA"/>
</dbReference>
<dbReference type="RefSeq" id="WP_149917541.1">
    <property type="nucleotide sequence ID" value="NZ_VVZC01000073.1"/>
</dbReference>
<protein>
    <submittedName>
        <fullName evidence="2">Uncharacterized protein</fullName>
    </submittedName>
</protein>
<evidence type="ECO:0000256" key="1">
    <source>
        <dbReference type="SAM" id="SignalP"/>
    </source>
</evidence>
<gene>
    <name evidence="2" type="ORF">F2Z07_20775</name>
</gene>
<comment type="caution">
    <text evidence="2">The sequence shown here is derived from an EMBL/GenBank/DDBJ whole genome shotgun (WGS) entry which is preliminary data.</text>
</comment>
<keyword evidence="1" id="KW-0732">Signal</keyword>
<organism evidence="2 3">
    <name type="scientific">Phocaeicola dorei</name>
    <dbReference type="NCBI Taxonomy" id="357276"/>
    <lineage>
        <taxon>Bacteria</taxon>
        <taxon>Pseudomonadati</taxon>
        <taxon>Bacteroidota</taxon>
        <taxon>Bacteroidia</taxon>
        <taxon>Bacteroidales</taxon>
        <taxon>Bacteroidaceae</taxon>
        <taxon>Phocaeicola</taxon>
    </lineage>
</organism>
<proteinExistence type="predicted"/>
<feature type="chain" id="PRO_5030157920" evidence="1">
    <location>
        <begin position="21"/>
        <end position="304"/>
    </location>
</feature>
<reference evidence="2 3" key="1">
    <citation type="journal article" date="2019" name="Nat. Med.">
        <title>A library of human gut bacterial isolates paired with longitudinal multiomics data enables mechanistic microbiome research.</title>
        <authorList>
            <person name="Poyet M."/>
            <person name="Groussin M."/>
            <person name="Gibbons S.M."/>
            <person name="Avila-Pacheco J."/>
            <person name="Jiang X."/>
            <person name="Kearney S.M."/>
            <person name="Perrotta A.R."/>
            <person name="Berdy B."/>
            <person name="Zhao S."/>
            <person name="Lieberman T.D."/>
            <person name="Swanson P.K."/>
            <person name="Smith M."/>
            <person name="Roesemann S."/>
            <person name="Alexander J.E."/>
            <person name="Rich S.A."/>
            <person name="Livny J."/>
            <person name="Vlamakis H."/>
            <person name="Clish C."/>
            <person name="Bullock K."/>
            <person name="Deik A."/>
            <person name="Scott J."/>
            <person name="Pierce K.A."/>
            <person name="Xavier R.J."/>
            <person name="Alm E.J."/>
        </authorList>
    </citation>
    <scope>NUCLEOTIDE SEQUENCE [LARGE SCALE GENOMIC DNA]</scope>
    <source>
        <strain evidence="2 3">BIOML-A25</strain>
    </source>
</reference>